<evidence type="ECO:0000313" key="2">
    <source>
        <dbReference type="EMBL" id="GGF67774.1"/>
    </source>
</evidence>
<dbReference type="PANTHER" id="PTHR46546">
    <property type="entry name" value="SHEWANELLA-LIKE PROTEIN PHOSPHATASE 1"/>
    <property type="match status" value="1"/>
</dbReference>
<dbReference type="InterPro" id="IPR029052">
    <property type="entry name" value="Metallo-depent_PP-like"/>
</dbReference>
<dbReference type="InterPro" id="IPR004843">
    <property type="entry name" value="Calcineurin-like_PHP"/>
</dbReference>
<organism evidence="2 3">
    <name type="scientific">Terasakiella brassicae</name>
    <dbReference type="NCBI Taxonomy" id="1634917"/>
    <lineage>
        <taxon>Bacteria</taxon>
        <taxon>Pseudomonadati</taxon>
        <taxon>Pseudomonadota</taxon>
        <taxon>Alphaproteobacteria</taxon>
        <taxon>Rhodospirillales</taxon>
        <taxon>Terasakiellaceae</taxon>
        <taxon>Terasakiella</taxon>
    </lineage>
</organism>
<reference evidence="2" key="1">
    <citation type="journal article" date="2014" name="Int. J. Syst. Evol. Microbiol.">
        <title>Complete genome sequence of Corynebacterium casei LMG S-19264T (=DSM 44701T), isolated from a smear-ripened cheese.</title>
        <authorList>
            <consortium name="US DOE Joint Genome Institute (JGI-PGF)"/>
            <person name="Walter F."/>
            <person name="Albersmeier A."/>
            <person name="Kalinowski J."/>
            <person name="Ruckert C."/>
        </authorList>
    </citation>
    <scope>NUCLEOTIDE SEQUENCE</scope>
    <source>
        <strain evidence="2">CGMCC 1.15254</strain>
    </source>
</reference>
<evidence type="ECO:0000313" key="3">
    <source>
        <dbReference type="Proteomes" id="UP000632498"/>
    </source>
</evidence>
<proteinExistence type="predicted"/>
<evidence type="ECO:0000259" key="1">
    <source>
        <dbReference type="Pfam" id="PF00149"/>
    </source>
</evidence>
<gene>
    <name evidence="2" type="ORF">GCM10011332_22370</name>
</gene>
<feature type="domain" description="Calcineurin-like phosphoesterase" evidence="1">
    <location>
        <begin position="69"/>
        <end position="171"/>
    </location>
</feature>
<name>A0A917C1T0_9PROT</name>
<dbReference type="GO" id="GO:0016787">
    <property type="term" value="F:hydrolase activity"/>
    <property type="evidence" value="ECO:0007669"/>
    <property type="project" value="InterPro"/>
</dbReference>
<dbReference type="PANTHER" id="PTHR46546:SF4">
    <property type="entry name" value="SHEWANELLA-LIKE PROTEIN PHOSPHATASE 1"/>
    <property type="match status" value="1"/>
</dbReference>
<dbReference type="EMBL" id="BMHV01000015">
    <property type="protein sequence ID" value="GGF67774.1"/>
    <property type="molecule type" value="Genomic_DNA"/>
</dbReference>
<dbReference type="AlphaFoldDB" id="A0A917C1T0"/>
<dbReference type="SUPFAM" id="SSF56300">
    <property type="entry name" value="Metallo-dependent phosphatases"/>
    <property type="match status" value="1"/>
</dbReference>
<dbReference type="Gene3D" id="3.60.21.10">
    <property type="match status" value="1"/>
</dbReference>
<sequence length="456" mass="52333">MHQHSKHALLPRYHGKSWLNVRLPRKTVEWCEGGAKSLAHDCTDEKSLMTTLKELNKTNAWVWPKRKHIFLSDLHGDPDAFAASLVLSGCIKKNGPKPTDFSLNESGRKANFIIGGDCFDKGPSSLGLLRTIRHLKDQGARVRVLAGNHDVRVLFGMQAIGKHKTPKNEHFFIRTGQKIIPLLKEIWTEYLQEADSLKHIPNKRTCKKMLYPSREWFNRFPDLAEPHLISHQIERELTRIRKKYDTFEDKCEKAGLNLRQVYAAALKWQELFLLPKGEFHWFYKQMRLAFKSGSFLFIHAGLDNKVAEQLSGIGVKDLNRIFKQALQGAPFDFYYSPLCNTVRTKYRNVDHPFTNKGARHVRRAGISAIIHGHRNLHSGQRIALRKGVLNFECDASLDSHTRRNEKIRGRGAAVTIIHPKGKILGLSSDYPHIKLFAPHSTLLHLQKKHAKRKTKQ</sequence>
<protein>
    <recommendedName>
        <fullName evidence="1">Calcineurin-like phosphoesterase domain-containing protein</fullName>
    </recommendedName>
</protein>
<comment type="caution">
    <text evidence="2">The sequence shown here is derived from an EMBL/GenBank/DDBJ whole genome shotgun (WGS) entry which is preliminary data.</text>
</comment>
<dbReference type="Pfam" id="PF00149">
    <property type="entry name" value="Metallophos"/>
    <property type="match status" value="1"/>
</dbReference>
<accession>A0A917C1T0</accession>
<dbReference type="Proteomes" id="UP000632498">
    <property type="component" value="Unassembled WGS sequence"/>
</dbReference>
<keyword evidence="3" id="KW-1185">Reference proteome</keyword>
<reference evidence="2" key="2">
    <citation type="submission" date="2020-09" db="EMBL/GenBank/DDBJ databases">
        <authorList>
            <person name="Sun Q."/>
            <person name="Zhou Y."/>
        </authorList>
    </citation>
    <scope>NUCLEOTIDE SEQUENCE</scope>
    <source>
        <strain evidence="2">CGMCC 1.15254</strain>
    </source>
</reference>